<organism evidence="1 2">
    <name type="scientific">Daphnia magna</name>
    <dbReference type="NCBI Taxonomy" id="35525"/>
    <lineage>
        <taxon>Eukaryota</taxon>
        <taxon>Metazoa</taxon>
        <taxon>Ecdysozoa</taxon>
        <taxon>Arthropoda</taxon>
        <taxon>Crustacea</taxon>
        <taxon>Branchiopoda</taxon>
        <taxon>Diplostraca</taxon>
        <taxon>Cladocera</taxon>
        <taxon>Anomopoda</taxon>
        <taxon>Daphniidae</taxon>
        <taxon>Daphnia</taxon>
    </lineage>
</organism>
<reference evidence="1 2" key="1">
    <citation type="journal article" date="2023" name="Nucleic Acids Res.">
        <title>The hologenome of Daphnia magna reveals possible DNA methylation and microbiome-mediated evolution of the host genome.</title>
        <authorList>
            <person name="Chaturvedi A."/>
            <person name="Li X."/>
            <person name="Dhandapani V."/>
            <person name="Marshall H."/>
            <person name="Kissane S."/>
            <person name="Cuenca-Cambronero M."/>
            <person name="Asole G."/>
            <person name="Calvet F."/>
            <person name="Ruiz-Romero M."/>
            <person name="Marangio P."/>
            <person name="Guigo R."/>
            <person name="Rago D."/>
            <person name="Mirbahai L."/>
            <person name="Eastwood N."/>
            <person name="Colbourne J.K."/>
            <person name="Zhou J."/>
            <person name="Mallon E."/>
            <person name="Orsini L."/>
        </authorList>
    </citation>
    <scope>NUCLEOTIDE SEQUENCE [LARGE SCALE GENOMIC DNA]</scope>
    <source>
        <strain evidence="1">LRV0_1</strain>
    </source>
</reference>
<dbReference type="Proteomes" id="UP001234178">
    <property type="component" value="Unassembled WGS sequence"/>
</dbReference>
<evidence type="ECO:0000313" key="1">
    <source>
        <dbReference type="EMBL" id="KAK4013246.1"/>
    </source>
</evidence>
<accession>A0ABQ9ZJZ9</accession>
<keyword evidence="2" id="KW-1185">Reference proteome</keyword>
<dbReference type="EMBL" id="JAOYFB010000004">
    <property type="protein sequence ID" value="KAK4013246.1"/>
    <property type="molecule type" value="Genomic_DNA"/>
</dbReference>
<evidence type="ECO:0000313" key="2">
    <source>
        <dbReference type="Proteomes" id="UP001234178"/>
    </source>
</evidence>
<gene>
    <name evidence="1" type="ORF">OUZ56_025480</name>
</gene>
<protein>
    <submittedName>
        <fullName evidence="1">Uncharacterized protein</fullName>
    </submittedName>
</protein>
<comment type="caution">
    <text evidence="1">The sequence shown here is derived from an EMBL/GenBank/DDBJ whole genome shotgun (WGS) entry which is preliminary data.</text>
</comment>
<name>A0ABQ9ZJZ9_9CRUS</name>
<sequence>MLKNYTLVAIAVATAEAEKKARREHKFDSRIGEGLMPTDREKIREVLVEYGDYFSWPGDQLGLCTEAGQTIETRGKDIRDREAETRETIPLDKEVQEARNERAQAKIRHN</sequence>
<proteinExistence type="predicted"/>